<dbReference type="AlphaFoldDB" id="A0A285GJI1"/>
<dbReference type="Gene3D" id="3.60.40.10">
    <property type="entry name" value="PPM-type phosphatase domain"/>
    <property type="match status" value="1"/>
</dbReference>
<protein>
    <submittedName>
        <fullName evidence="4">GAF domain-containing protein</fullName>
    </submittedName>
</protein>
<organism evidence="4 5">
    <name type="scientific">Paractinoplanes atraurantiacus</name>
    <dbReference type="NCBI Taxonomy" id="1036182"/>
    <lineage>
        <taxon>Bacteria</taxon>
        <taxon>Bacillati</taxon>
        <taxon>Actinomycetota</taxon>
        <taxon>Actinomycetes</taxon>
        <taxon>Micromonosporales</taxon>
        <taxon>Micromonosporaceae</taxon>
        <taxon>Paractinoplanes</taxon>
    </lineage>
</organism>
<dbReference type="Pfam" id="PF07228">
    <property type="entry name" value="SpoIIE"/>
    <property type="match status" value="1"/>
</dbReference>
<dbReference type="Proteomes" id="UP000219612">
    <property type="component" value="Unassembled WGS sequence"/>
</dbReference>
<evidence type="ECO:0000259" key="2">
    <source>
        <dbReference type="SMART" id="SM00065"/>
    </source>
</evidence>
<dbReference type="SMART" id="SM00065">
    <property type="entry name" value="GAF"/>
    <property type="match status" value="2"/>
</dbReference>
<dbReference type="SUPFAM" id="SSF81606">
    <property type="entry name" value="PP2C-like"/>
    <property type="match status" value="1"/>
</dbReference>
<evidence type="ECO:0000313" key="4">
    <source>
        <dbReference type="EMBL" id="SNY23615.1"/>
    </source>
</evidence>
<dbReference type="EMBL" id="OBDY01000002">
    <property type="protein sequence ID" value="SNY23615.1"/>
    <property type="molecule type" value="Genomic_DNA"/>
</dbReference>
<dbReference type="InterPro" id="IPR003018">
    <property type="entry name" value="GAF"/>
</dbReference>
<dbReference type="SUPFAM" id="SSF55781">
    <property type="entry name" value="GAF domain-like"/>
    <property type="match status" value="2"/>
</dbReference>
<gene>
    <name evidence="4" type="ORF">SAMN05421748_10269</name>
</gene>
<dbReference type="GO" id="GO:0016791">
    <property type="term" value="F:phosphatase activity"/>
    <property type="evidence" value="ECO:0007669"/>
    <property type="project" value="TreeGrafter"/>
</dbReference>
<dbReference type="Pfam" id="PF13185">
    <property type="entry name" value="GAF_2"/>
    <property type="match status" value="1"/>
</dbReference>
<dbReference type="PANTHER" id="PTHR43156:SF2">
    <property type="entry name" value="STAGE II SPORULATION PROTEIN E"/>
    <property type="match status" value="1"/>
</dbReference>
<sequence length="584" mass="62734">MLYDDLRRALTGRERLEALRHTGLGAAADEAFDRFAEIVRRALHVPVALVSLVSDDRQVFPGACGLGHPWQEERQTPLSHSFCQHVVATREPLVVVDARADDRLRDSLAIADLGVVGYAGMPLTDADGQVLGSLCAIDHEPRHWTEAELSLLADLAAACSDALRARITWFGAELVTARTRLLLHASAALADADSVDKVVDAVRELVTGTLDPAYVGVSLVEEGEQVALASKRLLPPAQAERWARYPAGTRTPSALAARTGRPVLLPDLAAVAATAPDALSTFEELGWQSAASVPLRGPTGAAGALTFVWRQPNVLDPGEQAILTALSGFVVQALTRANVLADRRAAAAVLQKALLSPLPRHPKLRMAARYAPAHREDHVGGDWYDALTLEGDRLVLVMGDVTGHSVTAAAAMSQYRSMLRTLVIDRHEPPSAVLRRLEHTRRAVGLENLATVLLAYLEPDDAGGYQLTWANAGHPAPVLLLPDGEVVPLGEHDPLIGAVRRISRRNQTQHLPPGAVVLLHTDGLVESRTATIDEGLARVHRLLSDHATDDVELLADRLLRDAGAAERDDDVALLLIATPRHPVA</sequence>
<keyword evidence="5" id="KW-1185">Reference proteome</keyword>
<dbReference type="OrthoDB" id="118142at2"/>
<feature type="domain" description="GAF" evidence="2">
    <location>
        <begin position="194"/>
        <end position="344"/>
    </location>
</feature>
<accession>A0A285GJI1</accession>
<dbReference type="SMART" id="SM00331">
    <property type="entry name" value="PP2C_SIG"/>
    <property type="match status" value="1"/>
</dbReference>
<dbReference type="RefSeq" id="WP_097318852.1">
    <property type="nucleotide sequence ID" value="NZ_OBDY01000002.1"/>
</dbReference>
<dbReference type="PANTHER" id="PTHR43156">
    <property type="entry name" value="STAGE II SPORULATION PROTEIN E-RELATED"/>
    <property type="match status" value="1"/>
</dbReference>
<dbReference type="InterPro" id="IPR029016">
    <property type="entry name" value="GAF-like_dom_sf"/>
</dbReference>
<dbReference type="Pfam" id="PF01590">
    <property type="entry name" value="GAF"/>
    <property type="match status" value="1"/>
</dbReference>
<reference evidence="4 5" key="1">
    <citation type="submission" date="2017-09" db="EMBL/GenBank/DDBJ databases">
        <authorList>
            <person name="Ehlers B."/>
            <person name="Leendertz F.H."/>
        </authorList>
    </citation>
    <scope>NUCLEOTIDE SEQUENCE [LARGE SCALE GENOMIC DNA]</scope>
    <source>
        <strain evidence="4 5">CGMCC 4.6857</strain>
    </source>
</reference>
<evidence type="ECO:0000313" key="5">
    <source>
        <dbReference type="Proteomes" id="UP000219612"/>
    </source>
</evidence>
<evidence type="ECO:0000259" key="3">
    <source>
        <dbReference type="SMART" id="SM00331"/>
    </source>
</evidence>
<proteinExistence type="predicted"/>
<dbReference type="InterPro" id="IPR052016">
    <property type="entry name" value="Bact_Sigma-Reg"/>
</dbReference>
<dbReference type="InterPro" id="IPR036457">
    <property type="entry name" value="PPM-type-like_dom_sf"/>
</dbReference>
<keyword evidence="1" id="KW-0378">Hydrolase</keyword>
<feature type="domain" description="GAF" evidence="2">
    <location>
        <begin position="27"/>
        <end position="173"/>
    </location>
</feature>
<name>A0A285GJI1_9ACTN</name>
<feature type="domain" description="PPM-type phosphatase" evidence="3">
    <location>
        <begin position="361"/>
        <end position="578"/>
    </location>
</feature>
<dbReference type="InterPro" id="IPR001932">
    <property type="entry name" value="PPM-type_phosphatase-like_dom"/>
</dbReference>
<evidence type="ECO:0000256" key="1">
    <source>
        <dbReference type="ARBA" id="ARBA00022801"/>
    </source>
</evidence>
<dbReference type="Gene3D" id="3.30.450.40">
    <property type="match status" value="2"/>
</dbReference>